<reference evidence="2 3" key="1">
    <citation type="submission" date="2017-02" db="EMBL/GenBank/DDBJ databases">
        <authorList>
            <person name="Peterson S.W."/>
        </authorList>
    </citation>
    <scope>NUCLEOTIDE SEQUENCE [LARGE SCALE GENOMIC DNA]</scope>
    <source>
        <strain evidence="2 3">DSM 21481</strain>
    </source>
</reference>
<feature type="region of interest" description="Disordered" evidence="1">
    <location>
        <begin position="208"/>
        <end position="237"/>
    </location>
</feature>
<evidence type="ECO:0000256" key="1">
    <source>
        <dbReference type="SAM" id="MobiDB-lite"/>
    </source>
</evidence>
<dbReference type="Gene3D" id="1.10.287.1060">
    <property type="entry name" value="ESAT-6-like"/>
    <property type="match status" value="1"/>
</dbReference>
<feature type="region of interest" description="Disordered" evidence="1">
    <location>
        <begin position="101"/>
        <end position="188"/>
    </location>
</feature>
<feature type="compositionally biased region" description="Polar residues" evidence="1">
    <location>
        <begin position="164"/>
        <end position="179"/>
    </location>
</feature>
<name>A0A1T5J8Y1_9MICO</name>
<gene>
    <name evidence="2" type="ORF">SAMN04324258_1134</name>
</gene>
<sequence length="404" mass="39517">MGEGMYGADIEALRLLADKIAEGGTTLEAAITAVETAMPGPEGWDGPDAEGFRSEWGDTHVTRLRDTANLLSDVATKVRDNADEQDTTSNDYTGFAGVTTTGTGTAGGGGGGGGGGGVDGSEEEGGENPLPNVGSDPTAEPTDPNDPNHTWTDGYNDHRGPQSRYESSGTYDENGNYTPSAEGESAVNRPAEKGDINHTLVEGETGGFVGAEAGVDGKFGDEDGFHGSGEAGASAGAGYDAAGEVSVSENGLVAEGSAGVNAGAGASASGQVGYGDHVSAEGSAEAFVGGRAEVTGGASIGPDGVGVSAGFDAFAGGEASAAASGTVAGVTAGAEGTVYAGVGITANADVNLGFDSVGVDLELGAALGIGAGFDVSLEWSPADTVDAITDVGGDVWDGVTGGWW</sequence>
<protein>
    <recommendedName>
        <fullName evidence="4">WXG100 family type VII secretion target</fullName>
    </recommendedName>
</protein>
<organism evidence="2 3">
    <name type="scientific">Krasilnikoviella flava</name>
    <dbReference type="NCBI Taxonomy" id="526729"/>
    <lineage>
        <taxon>Bacteria</taxon>
        <taxon>Bacillati</taxon>
        <taxon>Actinomycetota</taxon>
        <taxon>Actinomycetes</taxon>
        <taxon>Micrococcales</taxon>
        <taxon>Promicromonosporaceae</taxon>
        <taxon>Krasilnikoviella</taxon>
    </lineage>
</organism>
<feature type="compositionally biased region" description="Gly residues" evidence="1">
    <location>
        <begin position="104"/>
        <end position="119"/>
    </location>
</feature>
<dbReference type="RefSeq" id="WP_139820750.1">
    <property type="nucleotide sequence ID" value="NZ_FUZQ01000002.1"/>
</dbReference>
<proteinExistence type="predicted"/>
<dbReference type="OrthoDB" id="5244663at2"/>
<dbReference type="AlphaFoldDB" id="A0A1T5J8Y1"/>
<evidence type="ECO:0000313" key="3">
    <source>
        <dbReference type="Proteomes" id="UP000189777"/>
    </source>
</evidence>
<dbReference type="EMBL" id="FUZQ01000002">
    <property type="protein sequence ID" value="SKC47718.1"/>
    <property type="molecule type" value="Genomic_DNA"/>
</dbReference>
<evidence type="ECO:0008006" key="4">
    <source>
        <dbReference type="Google" id="ProtNLM"/>
    </source>
</evidence>
<accession>A0A1T5J8Y1</accession>
<dbReference type="STRING" id="526729.SAMN04324258_1134"/>
<dbReference type="Proteomes" id="UP000189777">
    <property type="component" value="Unassembled WGS sequence"/>
</dbReference>
<evidence type="ECO:0000313" key="2">
    <source>
        <dbReference type="EMBL" id="SKC47718.1"/>
    </source>
</evidence>
<keyword evidence="3" id="KW-1185">Reference proteome</keyword>